<evidence type="ECO:0000313" key="1">
    <source>
        <dbReference type="EMBL" id="KAK8783321.1"/>
    </source>
</evidence>
<name>A0AAQ4F919_AMBAM</name>
<dbReference type="Proteomes" id="UP001321473">
    <property type="component" value="Unassembled WGS sequence"/>
</dbReference>
<accession>A0AAQ4F919</accession>
<keyword evidence="2" id="KW-1185">Reference proteome</keyword>
<sequence>KCRRRVVGKGQHGVSSLVWPATKVTPLLALTPESAQIQDLLDHGAQLEISWLPNASCWLLYREVQARPRQK</sequence>
<comment type="caution">
    <text evidence="1">The sequence shown here is derived from an EMBL/GenBank/DDBJ whole genome shotgun (WGS) entry which is preliminary data.</text>
</comment>
<dbReference type="EMBL" id="JARKHS020005657">
    <property type="protein sequence ID" value="KAK8783321.1"/>
    <property type="molecule type" value="Genomic_DNA"/>
</dbReference>
<feature type="non-terminal residue" evidence="1">
    <location>
        <position position="1"/>
    </location>
</feature>
<proteinExistence type="predicted"/>
<protein>
    <submittedName>
        <fullName evidence="1">Uncharacterized protein</fullName>
    </submittedName>
</protein>
<organism evidence="1 2">
    <name type="scientific">Amblyomma americanum</name>
    <name type="common">Lone star tick</name>
    <dbReference type="NCBI Taxonomy" id="6943"/>
    <lineage>
        <taxon>Eukaryota</taxon>
        <taxon>Metazoa</taxon>
        <taxon>Ecdysozoa</taxon>
        <taxon>Arthropoda</taxon>
        <taxon>Chelicerata</taxon>
        <taxon>Arachnida</taxon>
        <taxon>Acari</taxon>
        <taxon>Parasitiformes</taxon>
        <taxon>Ixodida</taxon>
        <taxon>Ixodoidea</taxon>
        <taxon>Ixodidae</taxon>
        <taxon>Amblyomminae</taxon>
        <taxon>Amblyomma</taxon>
    </lineage>
</organism>
<gene>
    <name evidence="1" type="ORF">V5799_010315</name>
</gene>
<reference evidence="1 2" key="1">
    <citation type="journal article" date="2023" name="Arcadia Sci">
        <title>De novo assembly of a long-read Amblyomma americanum tick genome.</title>
        <authorList>
            <person name="Chou S."/>
            <person name="Poskanzer K.E."/>
            <person name="Rollins M."/>
            <person name="Thuy-Boun P.S."/>
        </authorList>
    </citation>
    <scope>NUCLEOTIDE SEQUENCE [LARGE SCALE GENOMIC DNA]</scope>
    <source>
        <strain evidence="1">F_SG_1</strain>
        <tissue evidence="1">Salivary glands</tissue>
    </source>
</reference>
<evidence type="ECO:0000313" key="2">
    <source>
        <dbReference type="Proteomes" id="UP001321473"/>
    </source>
</evidence>
<dbReference type="AlphaFoldDB" id="A0AAQ4F919"/>